<proteinExistence type="predicted"/>
<evidence type="ECO:0000313" key="2">
    <source>
        <dbReference type="Proteomes" id="UP000276133"/>
    </source>
</evidence>
<organism evidence="1 2">
    <name type="scientific">Brachionus plicatilis</name>
    <name type="common">Marine rotifer</name>
    <name type="synonym">Brachionus muelleri</name>
    <dbReference type="NCBI Taxonomy" id="10195"/>
    <lineage>
        <taxon>Eukaryota</taxon>
        <taxon>Metazoa</taxon>
        <taxon>Spiralia</taxon>
        <taxon>Gnathifera</taxon>
        <taxon>Rotifera</taxon>
        <taxon>Eurotatoria</taxon>
        <taxon>Monogononta</taxon>
        <taxon>Pseudotrocha</taxon>
        <taxon>Ploima</taxon>
        <taxon>Brachionidae</taxon>
        <taxon>Brachionus</taxon>
    </lineage>
</organism>
<name>A0A3M7Q628_BRAPC</name>
<dbReference type="Proteomes" id="UP000276133">
    <property type="component" value="Unassembled WGS sequence"/>
</dbReference>
<dbReference type="EMBL" id="REGN01007307">
    <property type="protein sequence ID" value="RNA06699.1"/>
    <property type="molecule type" value="Genomic_DNA"/>
</dbReference>
<keyword evidence="2" id="KW-1185">Reference proteome</keyword>
<protein>
    <submittedName>
        <fullName evidence="1">Uncharacterized protein</fullName>
    </submittedName>
</protein>
<comment type="caution">
    <text evidence="1">The sequence shown here is derived from an EMBL/GenBank/DDBJ whole genome shotgun (WGS) entry which is preliminary data.</text>
</comment>
<reference evidence="1 2" key="1">
    <citation type="journal article" date="2018" name="Sci. Rep.">
        <title>Genomic signatures of local adaptation to the degree of environmental predictability in rotifers.</title>
        <authorList>
            <person name="Franch-Gras L."/>
            <person name="Hahn C."/>
            <person name="Garcia-Roger E.M."/>
            <person name="Carmona M.J."/>
            <person name="Serra M."/>
            <person name="Gomez A."/>
        </authorList>
    </citation>
    <scope>NUCLEOTIDE SEQUENCE [LARGE SCALE GENOMIC DNA]</scope>
    <source>
        <strain evidence="1">HYR1</strain>
    </source>
</reference>
<gene>
    <name evidence="1" type="ORF">BpHYR1_015104</name>
</gene>
<sequence>MNVFYFHEPQMAWIVSPFINLKQIRKSLYKLFFSNLSKLLILKTKQIVSRNKYRDCDIVQLSKLHQLSRAAKFCKFSRD</sequence>
<accession>A0A3M7Q628</accession>
<evidence type="ECO:0000313" key="1">
    <source>
        <dbReference type="EMBL" id="RNA06699.1"/>
    </source>
</evidence>
<dbReference type="AlphaFoldDB" id="A0A3M7Q628"/>